<reference evidence="4" key="2">
    <citation type="journal article" date="2023" name="Proc. Natl. Acad. Sci. U.S.A.">
        <title>Sex-linked gene traffic underlies the acquisition of sexually dimorphic UV color vision in Heliconius butterflies.</title>
        <authorList>
            <person name="Chakraborty M."/>
            <person name="Lara A.G."/>
            <person name="Dang A."/>
            <person name="McCulloch K.J."/>
            <person name="Rainbow D."/>
            <person name="Carter D."/>
            <person name="Ngo L.T."/>
            <person name="Solares E."/>
            <person name="Said I."/>
            <person name="Corbett-Detig R.B."/>
            <person name="Gilbert L.E."/>
            <person name="Emerson J.J."/>
            <person name="Briscoe A.D."/>
        </authorList>
    </citation>
    <scope>NUCLEOTIDE SEQUENCE</scope>
</reference>
<evidence type="ECO:0000256" key="3">
    <source>
        <dbReference type="PIRSR" id="PIRSR015604-1"/>
    </source>
</evidence>
<organism evidence="4">
    <name type="scientific">Heliconius charithonia</name>
    <name type="common">Zebra longwing butterfly</name>
    <dbReference type="NCBI Taxonomy" id="33434"/>
    <lineage>
        <taxon>Eukaryota</taxon>
        <taxon>Metazoa</taxon>
        <taxon>Ecdysozoa</taxon>
        <taxon>Arthropoda</taxon>
        <taxon>Hexapoda</taxon>
        <taxon>Insecta</taxon>
        <taxon>Pterygota</taxon>
        <taxon>Neoptera</taxon>
        <taxon>Endopterygota</taxon>
        <taxon>Lepidoptera</taxon>
        <taxon>Glossata</taxon>
        <taxon>Ditrysia</taxon>
        <taxon>Papilionoidea</taxon>
        <taxon>Nymphalidae</taxon>
        <taxon>Heliconiinae</taxon>
        <taxon>Heliconiini</taxon>
        <taxon>Heliconius</taxon>
    </lineage>
</organism>
<keyword evidence="2" id="KW-0813">Transport</keyword>
<gene>
    <name evidence="4" type="primary">OBP3</name>
</gene>
<dbReference type="InterPro" id="IPR036728">
    <property type="entry name" value="PBP_GOBP_sf"/>
</dbReference>
<dbReference type="InterPro" id="IPR006170">
    <property type="entry name" value="PBP/GOBP"/>
</dbReference>
<dbReference type="EMBL" id="OQ064251">
    <property type="protein sequence ID" value="WHU27524.1"/>
    <property type="molecule type" value="mRNA"/>
</dbReference>
<feature type="disulfide bond" evidence="3">
    <location>
        <begin position="31"/>
        <end position="66"/>
    </location>
</feature>
<reference evidence="4" key="1">
    <citation type="submission" date="2022-12" db="EMBL/GenBank/DDBJ databases">
        <authorList>
            <person name="Briscoe A.D."/>
        </authorList>
    </citation>
    <scope>NUCLEOTIDE SEQUENCE</scope>
</reference>
<evidence type="ECO:0000256" key="1">
    <source>
        <dbReference type="ARBA" id="ARBA00008098"/>
    </source>
</evidence>
<dbReference type="GO" id="GO:0005549">
    <property type="term" value="F:odorant binding"/>
    <property type="evidence" value="ECO:0007669"/>
    <property type="project" value="InterPro"/>
</dbReference>
<feature type="disulfide bond" evidence="3">
    <location>
        <begin position="108"/>
        <end position="128"/>
    </location>
</feature>
<protein>
    <submittedName>
        <fullName evidence="4">Odorant binding protein 3</fullName>
    </submittedName>
</protein>
<evidence type="ECO:0000313" key="4">
    <source>
        <dbReference type="EMBL" id="WHU27524.1"/>
    </source>
</evidence>
<accession>A0AA49IQR0</accession>
<comment type="similarity">
    <text evidence="1">Belongs to the PBP/GOBP family.</text>
</comment>
<proteinExistence type="evidence at transcript level"/>
<keyword evidence="3" id="KW-1015">Disulfide bond</keyword>
<evidence type="ECO:0000256" key="2">
    <source>
        <dbReference type="ARBA" id="ARBA00022448"/>
    </source>
</evidence>
<dbReference type="PIRSF" id="PIRSF015604">
    <property type="entry name" value="Odorant/phero_bd"/>
    <property type="match status" value="1"/>
</dbReference>
<dbReference type="Gene3D" id="1.10.238.20">
    <property type="entry name" value="Pheromone/general odorant binding protein domain"/>
    <property type="match status" value="1"/>
</dbReference>
<feature type="disulfide bond" evidence="3">
    <location>
        <begin position="62"/>
        <end position="119"/>
    </location>
</feature>
<dbReference type="AlphaFoldDB" id="A0AA49IQR0"/>
<dbReference type="PRINTS" id="PR00484">
    <property type="entry name" value="PBPGOBP"/>
</dbReference>
<name>A0AA49IQR0_HELCH</name>
<dbReference type="InterPro" id="IPR006072">
    <property type="entry name" value="Odorant/phero-bd_Lep"/>
</dbReference>
<dbReference type="Pfam" id="PF01395">
    <property type="entry name" value="PBP_GOBP"/>
    <property type="match status" value="1"/>
</dbReference>
<dbReference type="SUPFAM" id="SSF47565">
    <property type="entry name" value="Insect pheromone/odorant-binding proteins"/>
    <property type="match status" value="1"/>
</dbReference>
<dbReference type="CDD" id="cd23992">
    <property type="entry name" value="PBP_GOBP"/>
    <property type="match status" value="1"/>
</dbReference>
<sequence>MGVLVQVCRVAPSQEIMHKLTKGFASAFEQCKQELNLGDNIMQDFMNYWREEYELLNRDTGCAIMCMAQKHDLLTEDGIHHEKVHGFTKSHGADDEVAKQLVTMIHECEKSNAGVPDECMKTLEVAKCFRTKIHELKWAPDMETILEEIMTDI</sequence>
<dbReference type="SMART" id="SM00708">
    <property type="entry name" value="PhBP"/>
    <property type="match status" value="1"/>
</dbReference>